<reference evidence="7 8" key="1">
    <citation type="submission" date="2024-09" db="EMBL/GenBank/DDBJ databases">
        <authorList>
            <person name="Ruan L."/>
        </authorList>
    </citation>
    <scope>NUCLEOTIDE SEQUENCE [LARGE SCALE GENOMIC DNA]</scope>
    <source>
        <strain evidence="7 8">D33</strain>
    </source>
</reference>
<evidence type="ECO:0000256" key="4">
    <source>
        <dbReference type="ARBA" id="ARBA00023002"/>
    </source>
</evidence>
<dbReference type="Proteomes" id="UP001580407">
    <property type="component" value="Unassembled WGS sequence"/>
</dbReference>
<keyword evidence="3 5" id="KW-0288">FMN</keyword>
<dbReference type="Pfam" id="PF00881">
    <property type="entry name" value="Nitroreductase"/>
    <property type="match status" value="1"/>
</dbReference>
<dbReference type="InterPro" id="IPR000415">
    <property type="entry name" value="Nitroreductase-like"/>
</dbReference>
<evidence type="ECO:0000256" key="1">
    <source>
        <dbReference type="ARBA" id="ARBA00008366"/>
    </source>
</evidence>
<evidence type="ECO:0000256" key="5">
    <source>
        <dbReference type="PIRNR" id="PIRNR005426"/>
    </source>
</evidence>
<dbReference type="InterPro" id="IPR029479">
    <property type="entry name" value="Nitroreductase"/>
</dbReference>
<dbReference type="PIRSF" id="PIRSF005426">
    <property type="entry name" value="Frp"/>
    <property type="match status" value="1"/>
</dbReference>
<dbReference type="CDD" id="cd02146">
    <property type="entry name" value="NfsA-like"/>
    <property type="match status" value="1"/>
</dbReference>
<feature type="domain" description="Nitroreductase" evidence="6">
    <location>
        <begin position="9"/>
        <end position="164"/>
    </location>
</feature>
<dbReference type="SUPFAM" id="SSF55469">
    <property type="entry name" value="FMN-dependent nitroreductase-like"/>
    <property type="match status" value="1"/>
</dbReference>
<keyword evidence="8" id="KW-1185">Reference proteome</keyword>
<dbReference type="Gene3D" id="3.40.109.10">
    <property type="entry name" value="NADH Oxidase"/>
    <property type="match status" value="1"/>
</dbReference>
<comment type="caution">
    <text evidence="7">The sequence shown here is derived from an EMBL/GenBank/DDBJ whole genome shotgun (WGS) entry which is preliminary data.</text>
</comment>
<evidence type="ECO:0000313" key="8">
    <source>
        <dbReference type="Proteomes" id="UP001580407"/>
    </source>
</evidence>
<dbReference type="PANTHER" id="PTHR43425">
    <property type="entry name" value="OXYGEN-INSENSITIVE NADPH NITROREDUCTASE"/>
    <property type="match status" value="1"/>
</dbReference>
<dbReference type="EMBL" id="JBHILM010000044">
    <property type="protein sequence ID" value="MFB5684612.1"/>
    <property type="molecule type" value="Genomic_DNA"/>
</dbReference>
<gene>
    <name evidence="7" type="ORF">ACE3NQ_27265</name>
</gene>
<protein>
    <submittedName>
        <fullName evidence="7">NADPH-dependent oxidoreductase</fullName>
    </submittedName>
</protein>
<accession>A0ABV5BGL3</accession>
<evidence type="ECO:0000259" key="6">
    <source>
        <dbReference type="Pfam" id="PF00881"/>
    </source>
</evidence>
<keyword evidence="2 5" id="KW-0285">Flavoprotein</keyword>
<keyword evidence="5" id="KW-0521">NADP</keyword>
<keyword evidence="4 5" id="KW-0560">Oxidoreductase</keyword>
<organism evidence="7 8">
    <name type="scientific">Paenibacillus terreus</name>
    <dbReference type="NCBI Taxonomy" id="1387834"/>
    <lineage>
        <taxon>Bacteria</taxon>
        <taxon>Bacillati</taxon>
        <taxon>Bacillota</taxon>
        <taxon>Bacilli</taxon>
        <taxon>Bacillales</taxon>
        <taxon>Paenibacillaceae</taxon>
        <taxon>Paenibacillus</taxon>
    </lineage>
</organism>
<proteinExistence type="inferred from homology"/>
<evidence type="ECO:0000256" key="3">
    <source>
        <dbReference type="ARBA" id="ARBA00022643"/>
    </source>
</evidence>
<comment type="similarity">
    <text evidence="1 5">Belongs to the flavin oxidoreductase frp family.</text>
</comment>
<sequence>MNEVIDTLTEHRSIRKYKKDPLTEQQIMTIIKAAQSAPTWGNGQQVSIIGVQDPDKKRKLAELTGGQSWIAEAPLFLLFTIDYYRARQVLQDKGHDLGSAENVELLLIGSTDVGLNMGFAIAAAESMGLGIVPIGAVRRDSQTVIDMFELPEHVFPVSGLVIGYPDDTPDLKPRLPLESFYHTEKYNADQLPYSQQYDKEFAEYVAKRSQGAAQKNWSDTLVAYYSGAGNLRTADVLRKQGFKYK</sequence>
<evidence type="ECO:0000313" key="7">
    <source>
        <dbReference type="EMBL" id="MFB5684612.1"/>
    </source>
</evidence>
<name>A0ABV5BGL3_9BACL</name>
<dbReference type="InterPro" id="IPR016446">
    <property type="entry name" value="Flavin_OxRdtase_Frp"/>
</dbReference>
<dbReference type="PANTHER" id="PTHR43425:SF2">
    <property type="entry name" value="OXYGEN-INSENSITIVE NADPH NITROREDUCTASE"/>
    <property type="match status" value="1"/>
</dbReference>
<dbReference type="RefSeq" id="WP_375528283.1">
    <property type="nucleotide sequence ID" value="NZ_JBHILM010000044.1"/>
</dbReference>
<evidence type="ECO:0000256" key="2">
    <source>
        <dbReference type="ARBA" id="ARBA00022630"/>
    </source>
</evidence>